<dbReference type="Gene3D" id="2.20.70.10">
    <property type="match status" value="1"/>
</dbReference>
<dbReference type="HOGENOM" id="CLU_488500_0_0_1"/>
<name>S7ZH38_PENO1</name>
<feature type="compositionally biased region" description="Polar residues" evidence="1">
    <location>
        <begin position="278"/>
        <end position="288"/>
    </location>
</feature>
<evidence type="ECO:0000313" key="4">
    <source>
        <dbReference type="Proteomes" id="UP000019376"/>
    </source>
</evidence>
<dbReference type="STRING" id="933388.S7ZH38"/>
<dbReference type="PROSITE" id="PS50020">
    <property type="entry name" value="WW_DOMAIN_2"/>
    <property type="match status" value="1"/>
</dbReference>
<dbReference type="PhylomeDB" id="S7ZH38"/>
<feature type="compositionally biased region" description="Low complexity" evidence="1">
    <location>
        <begin position="97"/>
        <end position="109"/>
    </location>
</feature>
<sequence length="488" mass="52972">MAQDAPADTAGPSSPPPQLPEGWLPQWEGVGRQWYYVQRATGKSQWEIPTEPVIMTPSSTPGSIGAGPSQAPSNTTTPSHYTTETHQSMEGSMKPVSSFANDTSSASSDVNGQHSHHFYGTPAATTWSSSSHNQQDSQFYKNNTPSDGRDQATSLHPQVGAERSSAFERTKWGQSGPNLWQQKLSDEHRQPSQKIPGKPIDDLTPRHYINFGTDRHDLSQLPDTLSPTLYPHHASQTLEQTHPRTDQSQSPGQYGHHFFETGHGPPQPRSGSFAPRASIQSLPTTSHGYQGGVPDRAESGTSHPNAPSYYEQEGAYSNAYGTLQQPQNSGHGIVSVPPSLSHQLQPESKVPTAHPHSLSSIHCNEQQPPILHRQSVNFNGPADIPALDLKNRSHPPFAQVQEAAQNYRNPLLQASLRHYLPTLGQQNSGMGGTAWQGGNISLSENQYGQIHPFQRADGVTSSRASTSDPQFVSGPWASATPPTYGPSR</sequence>
<dbReference type="EMBL" id="KB644412">
    <property type="protein sequence ID" value="EPS29604.1"/>
    <property type="molecule type" value="Genomic_DNA"/>
</dbReference>
<feature type="domain" description="WW" evidence="2">
    <location>
        <begin position="17"/>
        <end position="51"/>
    </location>
</feature>
<feature type="compositionally biased region" description="Low complexity" evidence="1">
    <location>
        <begin position="75"/>
        <end position="85"/>
    </location>
</feature>
<keyword evidence="4" id="KW-1185">Reference proteome</keyword>
<feature type="compositionally biased region" description="Polar residues" evidence="1">
    <location>
        <begin position="319"/>
        <end position="330"/>
    </location>
</feature>
<feature type="compositionally biased region" description="Polar residues" evidence="1">
    <location>
        <begin position="237"/>
        <end position="252"/>
    </location>
</feature>
<evidence type="ECO:0000313" key="3">
    <source>
        <dbReference type="EMBL" id="EPS29604.1"/>
    </source>
</evidence>
<organism evidence="3 4">
    <name type="scientific">Penicillium oxalicum (strain 114-2 / CGMCC 5302)</name>
    <name type="common">Penicillium decumbens</name>
    <dbReference type="NCBI Taxonomy" id="933388"/>
    <lineage>
        <taxon>Eukaryota</taxon>
        <taxon>Fungi</taxon>
        <taxon>Dikarya</taxon>
        <taxon>Ascomycota</taxon>
        <taxon>Pezizomycotina</taxon>
        <taxon>Eurotiomycetes</taxon>
        <taxon>Eurotiomycetidae</taxon>
        <taxon>Eurotiales</taxon>
        <taxon>Aspergillaceae</taxon>
        <taxon>Penicillium</taxon>
    </lineage>
</organism>
<feature type="compositionally biased region" description="Polar residues" evidence="1">
    <location>
        <begin position="459"/>
        <end position="470"/>
    </location>
</feature>
<dbReference type="CDD" id="cd00201">
    <property type="entry name" value="WW"/>
    <property type="match status" value="1"/>
</dbReference>
<dbReference type="InterPro" id="IPR036020">
    <property type="entry name" value="WW_dom_sf"/>
</dbReference>
<dbReference type="PROSITE" id="PS01159">
    <property type="entry name" value="WW_DOMAIN_1"/>
    <property type="match status" value="1"/>
</dbReference>
<gene>
    <name evidence="3" type="ORF">PDE_04554</name>
</gene>
<accession>S7ZH38</accession>
<protein>
    <recommendedName>
        <fullName evidence="2">WW domain-containing protein</fullName>
    </recommendedName>
</protein>
<reference evidence="3 4" key="1">
    <citation type="journal article" date="2013" name="PLoS ONE">
        <title>Genomic and secretomic analyses reveal unique features of the lignocellulolytic enzyme system of Penicillium decumbens.</title>
        <authorList>
            <person name="Liu G."/>
            <person name="Zhang L."/>
            <person name="Wei X."/>
            <person name="Zou G."/>
            <person name="Qin Y."/>
            <person name="Ma L."/>
            <person name="Li J."/>
            <person name="Zheng H."/>
            <person name="Wang S."/>
            <person name="Wang C."/>
            <person name="Xun L."/>
            <person name="Zhao G.-P."/>
            <person name="Zhou Z."/>
            <person name="Qu Y."/>
        </authorList>
    </citation>
    <scope>NUCLEOTIDE SEQUENCE [LARGE SCALE GENOMIC DNA]</scope>
    <source>
        <strain evidence="4">114-2 / CGMCC 5302</strain>
    </source>
</reference>
<feature type="region of interest" description="Disordered" evidence="1">
    <location>
        <begin position="237"/>
        <end position="362"/>
    </location>
</feature>
<feature type="region of interest" description="Disordered" evidence="1">
    <location>
        <begin position="451"/>
        <end position="488"/>
    </location>
</feature>
<evidence type="ECO:0000259" key="2">
    <source>
        <dbReference type="PROSITE" id="PS50020"/>
    </source>
</evidence>
<feature type="region of interest" description="Disordered" evidence="1">
    <location>
        <begin position="47"/>
        <end position="204"/>
    </location>
</feature>
<feature type="compositionally biased region" description="Polar residues" evidence="1">
    <location>
        <begin position="123"/>
        <end position="156"/>
    </location>
</feature>
<dbReference type="AlphaFoldDB" id="S7ZH38"/>
<dbReference type="eggNOG" id="ENOG502S4HG">
    <property type="taxonomic scope" value="Eukaryota"/>
</dbReference>
<evidence type="ECO:0000256" key="1">
    <source>
        <dbReference type="SAM" id="MobiDB-lite"/>
    </source>
</evidence>
<feature type="region of interest" description="Disordered" evidence="1">
    <location>
        <begin position="1"/>
        <end position="25"/>
    </location>
</feature>
<proteinExistence type="predicted"/>
<dbReference type="OrthoDB" id="2367685at2759"/>
<dbReference type="InterPro" id="IPR001202">
    <property type="entry name" value="WW_dom"/>
</dbReference>
<dbReference type="Proteomes" id="UP000019376">
    <property type="component" value="Unassembled WGS sequence"/>
</dbReference>
<dbReference type="SUPFAM" id="SSF51045">
    <property type="entry name" value="WW domain"/>
    <property type="match status" value="1"/>
</dbReference>
<feature type="compositionally biased region" description="Polar residues" evidence="1">
    <location>
        <begin position="172"/>
        <end position="183"/>
    </location>
</feature>